<dbReference type="SUPFAM" id="SSF81383">
    <property type="entry name" value="F-box domain"/>
    <property type="match status" value="1"/>
</dbReference>
<feature type="domain" description="F-box" evidence="1">
    <location>
        <begin position="2"/>
        <end position="49"/>
    </location>
</feature>
<keyword evidence="3" id="KW-1185">Reference proteome</keyword>
<sequence length="152" mass="16925">MARKLLNLPPELLIKSLEDLSVEDVVCVAQTCALLRTLVSSNKTVFLNTNDRDNILALPFGRPLTSLSSKTLHERAVQALKSVERQNASPLSHLPFSALNLVYNYSDPPSDFFVHGNVLAFRAQKRMYVILIGSTGVIMKAVQFVRTLSRIE</sequence>
<accession>A0A166F2U7</accession>
<evidence type="ECO:0000259" key="1">
    <source>
        <dbReference type="PROSITE" id="PS50181"/>
    </source>
</evidence>
<dbReference type="Pfam" id="PF00646">
    <property type="entry name" value="F-box"/>
    <property type="match status" value="1"/>
</dbReference>
<dbReference type="AlphaFoldDB" id="A0A166F2U7"/>
<dbReference type="Proteomes" id="UP000076798">
    <property type="component" value="Unassembled WGS sequence"/>
</dbReference>
<dbReference type="OrthoDB" id="3018431at2759"/>
<gene>
    <name evidence="2" type="ORF">SISSUDRAFT_1032049</name>
</gene>
<dbReference type="EMBL" id="KV428035">
    <property type="protein sequence ID" value="KZT40219.1"/>
    <property type="molecule type" value="Genomic_DNA"/>
</dbReference>
<organism evidence="2 3">
    <name type="scientific">Sistotremastrum suecicum HHB10207 ss-3</name>
    <dbReference type="NCBI Taxonomy" id="1314776"/>
    <lineage>
        <taxon>Eukaryota</taxon>
        <taxon>Fungi</taxon>
        <taxon>Dikarya</taxon>
        <taxon>Basidiomycota</taxon>
        <taxon>Agaricomycotina</taxon>
        <taxon>Agaricomycetes</taxon>
        <taxon>Sistotremastrales</taxon>
        <taxon>Sistotremastraceae</taxon>
        <taxon>Sistotremastrum</taxon>
    </lineage>
</organism>
<evidence type="ECO:0000313" key="2">
    <source>
        <dbReference type="EMBL" id="KZT40219.1"/>
    </source>
</evidence>
<dbReference type="PROSITE" id="PS50181">
    <property type="entry name" value="FBOX"/>
    <property type="match status" value="1"/>
</dbReference>
<reference evidence="2 3" key="1">
    <citation type="journal article" date="2016" name="Mol. Biol. Evol.">
        <title>Comparative Genomics of Early-Diverging Mushroom-Forming Fungi Provides Insights into the Origins of Lignocellulose Decay Capabilities.</title>
        <authorList>
            <person name="Nagy L.G."/>
            <person name="Riley R."/>
            <person name="Tritt A."/>
            <person name="Adam C."/>
            <person name="Daum C."/>
            <person name="Floudas D."/>
            <person name="Sun H."/>
            <person name="Yadav J.S."/>
            <person name="Pangilinan J."/>
            <person name="Larsson K.H."/>
            <person name="Matsuura K."/>
            <person name="Barry K."/>
            <person name="Labutti K."/>
            <person name="Kuo R."/>
            <person name="Ohm R.A."/>
            <person name="Bhattacharya S.S."/>
            <person name="Shirouzu T."/>
            <person name="Yoshinaga Y."/>
            <person name="Martin F.M."/>
            <person name="Grigoriev I.V."/>
            <person name="Hibbett D.S."/>
        </authorList>
    </citation>
    <scope>NUCLEOTIDE SEQUENCE [LARGE SCALE GENOMIC DNA]</scope>
    <source>
        <strain evidence="2 3">HHB10207 ss-3</strain>
    </source>
</reference>
<proteinExistence type="predicted"/>
<dbReference type="InterPro" id="IPR001810">
    <property type="entry name" value="F-box_dom"/>
</dbReference>
<name>A0A166F2U7_9AGAM</name>
<protein>
    <recommendedName>
        <fullName evidence="1">F-box domain-containing protein</fullName>
    </recommendedName>
</protein>
<evidence type="ECO:0000313" key="3">
    <source>
        <dbReference type="Proteomes" id="UP000076798"/>
    </source>
</evidence>
<dbReference type="InterPro" id="IPR036047">
    <property type="entry name" value="F-box-like_dom_sf"/>
</dbReference>